<feature type="domain" description="Histidine-specific methyltransferase SAM-dependent" evidence="4">
    <location>
        <begin position="48"/>
        <end position="353"/>
    </location>
</feature>
<proteinExistence type="predicted"/>
<accession>A0A1H6FJJ9</accession>
<evidence type="ECO:0000256" key="1">
    <source>
        <dbReference type="ARBA" id="ARBA00022603"/>
    </source>
</evidence>
<dbReference type="Pfam" id="PF10017">
    <property type="entry name" value="Methyltransf_33"/>
    <property type="match status" value="1"/>
</dbReference>
<dbReference type="InterPro" id="IPR017804">
    <property type="entry name" value="MeTrfase_EgtD-like"/>
</dbReference>
<dbReference type="PIRSF" id="PIRSF018005">
    <property type="entry name" value="UCP018005"/>
    <property type="match status" value="1"/>
</dbReference>
<evidence type="ECO:0000313" key="6">
    <source>
        <dbReference type="Proteomes" id="UP000222056"/>
    </source>
</evidence>
<dbReference type="RefSeq" id="WP_093115473.1">
    <property type="nucleotide sequence ID" value="NZ_FNWJ01000001.1"/>
</dbReference>
<feature type="compositionally biased region" description="Low complexity" evidence="3">
    <location>
        <begin position="13"/>
        <end position="24"/>
    </location>
</feature>
<dbReference type="PANTHER" id="PTHR43397">
    <property type="entry name" value="ERGOTHIONEINE BIOSYNTHESIS PROTEIN 1"/>
    <property type="match status" value="1"/>
</dbReference>
<dbReference type="InterPro" id="IPR029063">
    <property type="entry name" value="SAM-dependent_MTases_sf"/>
</dbReference>
<protein>
    <submittedName>
        <fullName evidence="5">L-histidine Nalpha-methyltransferase</fullName>
    </submittedName>
</protein>
<dbReference type="InterPro" id="IPR019257">
    <property type="entry name" value="MeTrfase_dom"/>
</dbReference>
<keyword evidence="1 5" id="KW-0489">Methyltransferase</keyword>
<keyword evidence="2 5" id="KW-0808">Transferase</keyword>
<organism evidence="5 6">
    <name type="scientific">Thermoleophilum album</name>
    <dbReference type="NCBI Taxonomy" id="29539"/>
    <lineage>
        <taxon>Bacteria</taxon>
        <taxon>Bacillati</taxon>
        <taxon>Actinomycetota</taxon>
        <taxon>Thermoleophilia</taxon>
        <taxon>Thermoleophilales</taxon>
        <taxon>Thermoleophilaceae</taxon>
        <taxon>Thermoleophilum</taxon>
    </lineage>
</organism>
<dbReference type="InterPro" id="IPR035094">
    <property type="entry name" value="EgtD"/>
</dbReference>
<evidence type="ECO:0000256" key="2">
    <source>
        <dbReference type="ARBA" id="ARBA00022679"/>
    </source>
</evidence>
<dbReference type="OrthoDB" id="5289726at2"/>
<reference evidence="6" key="1">
    <citation type="submission" date="2016-10" db="EMBL/GenBank/DDBJ databases">
        <authorList>
            <person name="Varghese N."/>
            <person name="Submissions S."/>
        </authorList>
    </citation>
    <scope>NUCLEOTIDE SEQUENCE [LARGE SCALE GENOMIC DNA]</scope>
    <source>
        <strain evidence="6">ATCC 35263</strain>
    </source>
</reference>
<dbReference type="SUPFAM" id="SSF53335">
    <property type="entry name" value="S-adenosyl-L-methionine-dependent methyltransferases"/>
    <property type="match status" value="1"/>
</dbReference>
<keyword evidence="6" id="KW-1185">Reference proteome</keyword>
<dbReference type="STRING" id="29539.SAMN02745716_0239"/>
<dbReference type="EMBL" id="FNWJ01000001">
    <property type="protein sequence ID" value="SEH10390.1"/>
    <property type="molecule type" value="Genomic_DNA"/>
</dbReference>
<dbReference type="Gene3D" id="3.40.50.150">
    <property type="entry name" value="Vaccinia Virus protein VP39"/>
    <property type="match status" value="1"/>
</dbReference>
<dbReference type="AlphaFoldDB" id="A0A1H6FJJ9"/>
<dbReference type="GO" id="GO:0008168">
    <property type="term" value="F:methyltransferase activity"/>
    <property type="evidence" value="ECO:0007669"/>
    <property type="project" value="UniProtKB-KW"/>
</dbReference>
<dbReference type="NCBIfam" id="TIGR03438">
    <property type="entry name" value="egtD_ergothio"/>
    <property type="match status" value="1"/>
</dbReference>
<evidence type="ECO:0000256" key="3">
    <source>
        <dbReference type="SAM" id="MobiDB-lite"/>
    </source>
</evidence>
<dbReference type="InterPro" id="IPR051128">
    <property type="entry name" value="EgtD_Methyltrsf_superfamily"/>
</dbReference>
<dbReference type="Proteomes" id="UP000222056">
    <property type="component" value="Unassembled WGS sequence"/>
</dbReference>
<feature type="region of interest" description="Disordered" evidence="3">
    <location>
        <begin position="1"/>
        <end position="26"/>
    </location>
</feature>
<name>A0A1H6FJJ9_THEAL</name>
<gene>
    <name evidence="5" type="ORF">SAMN02745716_0239</name>
</gene>
<sequence length="357" mass="39681">MSKAPSETHGVLTSAGAGSTTDAAQLREESQVVIERRLDPGALRERLAEEALAGLLREPLRELPAKLLYDERGARLYERITTLPEYYPARCERAILNRRAPAIAAQTDASEIVELGAGSAEKTRALLYALAGRSRLRRYVGLDVSAEMLEQTARALVTAFPDLRVHALIADYERDLAAIPPPEPSAPRLFTFLGGTIGNLELAARARLFGELRALMRPCDRLLVGIDLVKDPSVIERAYNDATGVTAEFNRNVLLHVNRLLGCNFDPQAFDHRAFYDPQRSWIEMRLRARRDLQVTLGRERRQLKFAAGDEIRTETSAKFRLEAFADELGGTGLALEASWRDQQGLFALVLARPHDA</sequence>
<evidence type="ECO:0000313" key="5">
    <source>
        <dbReference type="EMBL" id="SEH10390.1"/>
    </source>
</evidence>
<dbReference type="GO" id="GO:0032259">
    <property type="term" value="P:methylation"/>
    <property type="evidence" value="ECO:0007669"/>
    <property type="project" value="UniProtKB-KW"/>
</dbReference>
<dbReference type="PANTHER" id="PTHR43397:SF1">
    <property type="entry name" value="ERGOTHIONEINE BIOSYNTHESIS PROTEIN 1"/>
    <property type="match status" value="1"/>
</dbReference>
<evidence type="ECO:0000259" key="4">
    <source>
        <dbReference type="Pfam" id="PF10017"/>
    </source>
</evidence>